<dbReference type="EMBL" id="QURL01000006">
    <property type="protein sequence ID" value="RFC62518.1"/>
    <property type="molecule type" value="Genomic_DNA"/>
</dbReference>
<dbReference type="RefSeq" id="WP_116684039.1">
    <property type="nucleotide sequence ID" value="NZ_QURL01000006.1"/>
</dbReference>
<name>A0A371WZW0_9HYPH</name>
<evidence type="ECO:0000256" key="2">
    <source>
        <dbReference type="SAM" id="SignalP"/>
    </source>
</evidence>
<feature type="chain" id="PRO_5016680989" description="DUF4148 domain-containing protein" evidence="2">
    <location>
        <begin position="24"/>
        <end position="113"/>
    </location>
</feature>
<evidence type="ECO:0000313" key="4">
    <source>
        <dbReference type="Proteomes" id="UP000264310"/>
    </source>
</evidence>
<proteinExistence type="predicted"/>
<protein>
    <recommendedName>
        <fullName evidence="5">DUF4148 domain-containing protein</fullName>
    </recommendedName>
</protein>
<evidence type="ECO:0000256" key="1">
    <source>
        <dbReference type="SAM" id="MobiDB-lite"/>
    </source>
</evidence>
<evidence type="ECO:0008006" key="5">
    <source>
        <dbReference type="Google" id="ProtNLM"/>
    </source>
</evidence>
<keyword evidence="2" id="KW-0732">Signal</keyword>
<accession>A0A371WZW0</accession>
<feature type="compositionally biased region" description="Polar residues" evidence="1">
    <location>
        <begin position="98"/>
        <end position="113"/>
    </location>
</feature>
<gene>
    <name evidence="3" type="ORF">DYI37_14760</name>
</gene>
<sequence>MFKTTLLAATIAATSAMTLAASAQGLVPGSRYYDDRSDETARVEVTQPTAGVTTVQTSQTYGYTQTVPGSSYGRTAANEAERASVQQGTAGSVDAPRVSTNAGNLVPGSSYND</sequence>
<feature type="region of interest" description="Disordered" evidence="1">
    <location>
        <begin position="76"/>
        <end position="113"/>
    </location>
</feature>
<dbReference type="Proteomes" id="UP000264310">
    <property type="component" value="Unassembled WGS sequence"/>
</dbReference>
<reference evidence="3 4" key="1">
    <citation type="submission" date="2018-08" db="EMBL/GenBank/DDBJ databases">
        <title>Fulvimarina sp. 85, whole genome shotgun sequence.</title>
        <authorList>
            <person name="Tuo L."/>
        </authorList>
    </citation>
    <scope>NUCLEOTIDE SEQUENCE [LARGE SCALE GENOMIC DNA]</scope>
    <source>
        <strain evidence="3 4">85</strain>
    </source>
</reference>
<comment type="caution">
    <text evidence="3">The sequence shown here is derived from an EMBL/GenBank/DDBJ whole genome shotgun (WGS) entry which is preliminary data.</text>
</comment>
<keyword evidence="4" id="KW-1185">Reference proteome</keyword>
<dbReference type="AlphaFoldDB" id="A0A371WZW0"/>
<organism evidence="3 4">
    <name type="scientific">Fulvimarina endophytica</name>
    <dbReference type="NCBI Taxonomy" id="2293836"/>
    <lineage>
        <taxon>Bacteria</taxon>
        <taxon>Pseudomonadati</taxon>
        <taxon>Pseudomonadota</taxon>
        <taxon>Alphaproteobacteria</taxon>
        <taxon>Hyphomicrobiales</taxon>
        <taxon>Aurantimonadaceae</taxon>
        <taxon>Fulvimarina</taxon>
    </lineage>
</organism>
<evidence type="ECO:0000313" key="3">
    <source>
        <dbReference type="EMBL" id="RFC62518.1"/>
    </source>
</evidence>
<feature type="signal peptide" evidence="2">
    <location>
        <begin position="1"/>
        <end position="23"/>
    </location>
</feature>